<evidence type="ECO:0000256" key="4">
    <source>
        <dbReference type="ARBA" id="ARBA00022723"/>
    </source>
</evidence>
<dbReference type="SUPFAM" id="SSF48695">
    <property type="entry name" value="Multiheme cytochromes"/>
    <property type="match status" value="1"/>
</dbReference>
<dbReference type="RefSeq" id="WP_283754268.1">
    <property type="nucleotide sequence ID" value="NZ_JAQOSP010000091.1"/>
</dbReference>
<sequence length="215" mass="23824">MTSNLQRFPLLKNLFQVKTAIIAVVVLLLIWGIAAFALDQRQIFLPGVTSDGHTLIEASCSSCHDGFKPVSNETCTRCHEAELVSDAHGSKKFRDPRWAEYLSNLDVLTCTACHEEHVHMFGRGVHLKPDLCMACHEGVIAGDIPSHKGFEPDGCWTAGCHNYHDHRSISTGFLRENLNQPILLPKPEMPNLEVTLTESKPPKPDLGEAFLEGET</sequence>
<keyword evidence="3" id="KW-0349">Heme</keyword>
<evidence type="ECO:0000313" key="10">
    <source>
        <dbReference type="EMBL" id="MDJ1170509.1"/>
    </source>
</evidence>
<keyword evidence="8" id="KW-0472">Membrane</keyword>
<evidence type="ECO:0000256" key="8">
    <source>
        <dbReference type="SAM" id="Phobius"/>
    </source>
</evidence>
<evidence type="ECO:0000313" key="11">
    <source>
        <dbReference type="Proteomes" id="UP001235303"/>
    </source>
</evidence>
<dbReference type="EMBL" id="JAQOSP010000091">
    <property type="protein sequence ID" value="MDJ1170509.1"/>
    <property type="molecule type" value="Genomic_DNA"/>
</dbReference>
<evidence type="ECO:0000259" key="9">
    <source>
        <dbReference type="Pfam" id="PF14537"/>
    </source>
</evidence>
<protein>
    <submittedName>
        <fullName evidence="10">Cytochrome c3 family protein</fullName>
    </submittedName>
</protein>
<feature type="region of interest" description="Disordered" evidence="7">
    <location>
        <begin position="195"/>
        <end position="215"/>
    </location>
</feature>
<organism evidence="10 11">
    <name type="scientific">Roseofilum acuticapitatum BLCC-M154</name>
    <dbReference type="NCBI Taxonomy" id="3022444"/>
    <lineage>
        <taxon>Bacteria</taxon>
        <taxon>Bacillati</taxon>
        <taxon>Cyanobacteriota</taxon>
        <taxon>Cyanophyceae</taxon>
        <taxon>Desertifilales</taxon>
        <taxon>Desertifilaceae</taxon>
        <taxon>Roseofilum</taxon>
        <taxon>Roseofilum acuticapitatum</taxon>
    </lineage>
</organism>
<comment type="subcellular location">
    <subcellularLocation>
        <location evidence="1">Cell envelope</location>
    </subcellularLocation>
</comment>
<evidence type="ECO:0000256" key="1">
    <source>
        <dbReference type="ARBA" id="ARBA00004196"/>
    </source>
</evidence>
<dbReference type="Proteomes" id="UP001235303">
    <property type="component" value="Unassembled WGS sequence"/>
</dbReference>
<proteinExistence type="predicted"/>
<evidence type="ECO:0000256" key="3">
    <source>
        <dbReference type="ARBA" id="ARBA00022617"/>
    </source>
</evidence>
<evidence type="ECO:0000256" key="6">
    <source>
        <dbReference type="ARBA" id="ARBA00023004"/>
    </source>
</evidence>
<name>A0ABT7AVS9_9CYAN</name>
<dbReference type="Pfam" id="PF14537">
    <property type="entry name" value="Cytochrom_c3_2"/>
    <property type="match status" value="1"/>
</dbReference>
<keyword evidence="8" id="KW-0812">Transmembrane</keyword>
<evidence type="ECO:0000256" key="5">
    <source>
        <dbReference type="ARBA" id="ARBA00022982"/>
    </source>
</evidence>
<evidence type="ECO:0000256" key="7">
    <source>
        <dbReference type="SAM" id="MobiDB-lite"/>
    </source>
</evidence>
<keyword evidence="8" id="KW-1133">Transmembrane helix</keyword>
<dbReference type="Gene3D" id="1.10.1130.10">
    <property type="entry name" value="Flavocytochrome C3, Chain A"/>
    <property type="match status" value="1"/>
</dbReference>
<comment type="caution">
    <text evidence="10">The sequence shown here is derived from an EMBL/GenBank/DDBJ whole genome shotgun (WGS) entry which is preliminary data.</text>
</comment>
<dbReference type="InterPro" id="IPR036280">
    <property type="entry name" value="Multihaem_cyt_sf"/>
</dbReference>
<keyword evidence="6" id="KW-0408">Iron</keyword>
<feature type="transmembrane region" description="Helical" evidence="8">
    <location>
        <begin position="20"/>
        <end position="38"/>
    </location>
</feature>
<keyword evidence="5" id="KW-0249">Electron transport</keyword>
<gene>
    <name evidence="10" type="ORF">PMG71_13830</name>
</gene>
<keyword evidence="4" id="KW-0479">Metal-binding</keyword>
<keyword evidence="2" id="KW-0813">Transport</keyword>
<keyword evidence="11" id="KW-1185">Reference proteome</keyword>
<feature type="domain" description="Tetrahaem cytochrome" evidence="9">
    <location>
        <begin position="53"/>
        <end position="137"/>
    </location>
</feature>
<dbReference type="InterPro" id="IPR012286">
    <property type="entry name" value="Tetrahaem_cytochrome"/>
</dbReference>
<reference evidence="10 11" key="1">
    <citation type="submission" date="2023-01" db="EMBL/GenBank/DDBJ databases">
        <title>Novel diversity within Roseofilum (Cyanobacteria; Desertifilaceae) from marine benthic mats with descriptions of four novel species.</title>
        <authorList>
            <person name="Wang Y."/>
            <person name="Berthold D.E."/>
            <person name="Hu J."/>
            <person name="Lefler F.W."/>
            <person name="Laughinghouse H.D. IV."/>
        </authorList>
    </citation>
    <scope>NUCLEOTIDE SEQUENCE [LARGE SCALE GENOMIC DNA]</scope>
    <source>
        <strain evidence="10 11">BLCC-M154</strain>
    </source>
</reference>
<evidence type="ECO:0000256" key="2">
    <source>
        <dbReference type="ARBA" id="ARBA00022448"/>
    </source>
</evidence>
<accession>A0ABT7AVS9</accession>